<feature type="chain" id="PRO_5046499557" evidence="1">
    <location>
        <begin position="22"/>
        <end position="165"/>
    </location>
</feature>
<proteinExistence type="predicted"/>
<protein>
    <submittedName>
        <fullName evidence="2">Uncharacterized protein</fullName>
    </submittedName>
</protein>
<evidence type="ECO:0000313" key="2">
    <source>
        <dbReference type="EMBL" id="KAA9004602.1"/>
    </source>
</evidence>
<accession>A0ABQ6T623</accession>
<evidence type="ECO:0000313" key="3">
    <source>
        <dbReference type="Proteomes" id="UP000326367"/>
    </source>
</evidence>
<dbReference type="EMBL" id="VYKI01000001">
    <property type="protein sequence ID" value="KAA9004602.1"/>
    <property type="molecule type" value="Genomic_DNA"/>
</dbReference>
<keyword evidence="1" id="KW-0732">Signal</keyword>
<gene>
    <name evidence="2" type="ORF">FJU31_01790</name>
</gene>
<dbReference type="Proteomes" id="UP000326367">
    <property type="component" value="Unassembled WGS sequence"/>
</dbReference>
<keyword evidence="3" id="KW-1185">Reference proteome</keyword>
<sequence>MTWIRCCGLAVLLSVAPPAVAGSHVDLVDFPTSEANWDRFYDLEASLMHGFDRICADTICEGDYSNYRVMQVRCAVQRLAGVVTGCAWVIAASELRVQPVTGEVQVDNGRWVCPVDLLPGVPVEQFYAALSGPDGVEASFPGLGRGLFDGLLGCLQGSGNQGRQG</sequence>
<dbReference type="RefSeq" id="WP_150453246.1">
    <property type="nucleotide sequence ID" value="NZ_VYKI01000001.1"/>
</dbReference>
<organism evidence="2 3">
    <name type="scientific">Stenotrophomonas cyclobalanopsidis</name>
    <dbReference type="NCBI Taxonomy" id="2771362"/>
    <lineage>
        <taxon>Bacteria</taxon>
        <taxon>Pseudomonadati</taxon>
        <taxon>Pseudomonadota</taxon>
        <taxon>Gammaproteobacteria</taxon>
        <taxon>Lysobacterales</taxon>
        <taxon>Lysobacteraceae</taxon>
        <taxon>Stenotrophomonas</taxon>
    </lineage>
</organism>
<name>A0ABQ6T623_9GAMM</name>
<comment type="caution">
    <text evidence="2">The sequence shown here is derived from an EMBL/GenBank/DDBJ whole genome shotgun (WGS) entry which is preliminary data.</text>
</comment>
<reference evidence="2 3" key="1">
    <citation type="journal article" date="2020" name="Antonie Van Leeuwenhoek">
        <title>Stenotrophomonas cyclobalanopsidis sp. nov., isolated from the leaf spot disease of Cyclobalanopsis patelliformis.</title>
        <authorList>
            <person name="Bian D.R."/>
            <person name="Xue H."/>
            <person name="Piao C.G."/>
            <person name="Li Y."/>
        </authorList>
    </citation>
    <scope>NUCLEOTIDE SEQUENCE [LARGE SCALE GENOMIC DNA]</scope>
    <source>
        <strain evidence="2 3">TPQG1-4</strain>
    </source>
</reference>
<feature type="signal peptide" evidence="1">
    <location>
        <begin position="1"/>
        <end position="21"/>
    </location>
</feature>
<evidence type="ECO:0000256" key="1">
    <source>
        <dbReference type="SAM" id="SignalP"/>
    </source>
</evidence>